<dbReference type="AlphaFoldDB" id="A0A9D9DMS2"/>
<evidence type="ECO:0000313" key="2">
    <source>
        <dbReference type="Proteomes" id="UP000823632"/>
    </source>
</evidence>
<proteinExistence type="predicted"/>
<dbReference type="EMBL" id="JADIND010000077">
    <property type="protein sequence ID" value="MBO8430428.1"/>
    <property type="molecule type" value="Genomic_DNA"/>
</dbReference>
<comment type="caution">
    <text evidence="1">The sequence shown here is derived from an EMBL/GenBank/DDBJ whole genome shotgun (WGS) entry which is preliminary data.</text>
</comment>
<dbReference type="Proteomes" id="UP000823632">
    <property type="component" value="Unassembled WGS sequence"/>
</dbReference>
<gene>
    <name evidence="1" type="ORF">IAC76_03500</name>
</gene>
<sequence>MIINFNPVRFNTNTRNISNNKGINHQKSTNLAPLKQDTVSFSGRIPKDLLDLSPEKILAVCKRAVRDNIVIGEGQEAIAYKIQDYPQYCIRYEKKSGDTPANFGLNYKLNKYDRVNHVILKLGKGTQLMKYISGIPLKIMPHRDTPDGIQVKKAVQGLVANNFPESSFKKVISQIEDAKTKGIDFDRKGENLLVEAVNQEMTCIDFSPTFHDIEYNPISYIYSAMDVDNTEHASKIFGKLCKAYAQRLCEVPVSKLNLDSLDTNFYHRGFMDDAFNYFPNRKVLEETQKRLETLIKEKQNPENTKEYFEYLVQEFKEFIDDNVIPVKKESFLPWE</sequence>
<name>A0A9D9DMS2_9BACT</name>
<protein>
    <submittedName>
        <fullName evidence="1">Uncharacterized protein</fullName>
    </submittedName>
</protein>
<accession>A0A9D9DMS2</accession>
<evidence type="ECO:0000313" key="1">
    <source>
        <dbReference type="EMBL" id="MBO8430428.1"/>
    </source>
</evidence>
<organism evidence="1 2">
    <name type="scientific">Candidatus Scatousia excrementipullorum</name>
    <dbReference type="NCBI Taxonomy" id="2840936"/>
    <lineage>
        <taxon>Bacteria</taxon>
        <taxon>Candidatus Scatousia</taxon>
    </lineage>
</organism>
<reference evidence="1" key="1">
    <citation type="submission" date="2020-10" db="EMBL/GenBank/DDBJ databases">
        <authorList>
            <person name="Gilroy R."/>
        </authorList>
    </citation>
    <scope>NUCLEOTIDE SEQUENCE</scope>
    <source>
        <strain evidence="1">10192</strain>
    </source>
</reference>
<reference evidence="1" key="2">
    <citation type="journal article" date="2021" name="PeerJ">
        <title>Extensive microbial diversity within the chicken gut microbiome revealed by metagenomics and culture.</title>
        <authorList>
            <person name="Gilroy R."/>
            <person name="Ravi A."/>
            <person name="Getino M."/>
            <person name="Pursley I."/>
            <person name="Horton D.L."/>
            <person name="Alikhan N.F."/>
            <person name="Baker D."/>
            <person name="Gharbi K."/>
            <person name="Hall N."/>
            <person name="Watson M."/>
            <person name="Adriaenssens E.M."/>
            <person name="Foster-Nyarko E."/>
            <person name="Jarju S."/>
            <person name="Secka A."/>
            <person name="Antonio M."/>
            <person name="Oren A."/>
            <person name="Chaudhuri R.R."/>
            <person name="La Ragione R."/>
            <person name="Hildebrand F."/>
            <person name="Pallen M.J."/>
        </authorList>
    </citation>
    <scope>NUCLEOTIDE SEQUENCE</scope>
    <source>
        <strain evidence="1">10192</strain>
    </source>
</reference>